<comment type="caution">
    <text evidence="2">The sequence shown here is derived from an EMBL/GenBank/DDBJ whole genome shotgun (WGS) entry which is preliminary data.</text>
</comment>
<accession>A0AA88KHV7</accession>
<organism evidence="2 3">
    <name type="scientific">Naegleria lovaniensis</name>
    <name type="common">Amoeba</name>
    <dbReference type="NCBI Taxonomy" id="51637"/>
    <lineage>
        <taxon>Eukaryota</taxon>
        <taxon>Discoba</taxon>
        <taxon>Heterolobosea</taxon>
        <taxon>Tetramitia</taxon>
        <taxon>Eutetramitia</taxon>
        <taxon>Vahlkampfiidae</taxon>
        <taxon>Naegleria</taxon>
    </lineage>
</organism>
<dbReference type="GeneID" id="68100689"/>
<gene>
    <name evidence="2" type="ORF">C9374_008235</name>
</gene>
<proteinExistence type="predicted"/>
<keyword evidence="3" id="KW-1185">Reference proteome</keyword>
<reference evidence="2 3" key="1">
    <citation type="journal article" date="2018" name="BMC Genomics">
        <title>The genome of Naegleria lovaniensis, the basis for a comparative approach to unravel pathogenicity factors of the human pathogenic amoeba N. fowleri.</title>
        <authorList>
            <person name="Liechti N."/>
            <person name="Schurch N."/>
            <person name="Bruggmann R."/>
            <person name="Wittwer M."/>
        </authorList>
    </citation>
    <scope>NUCLEOTIDE SEQUENCE [LARGE SCALE GENOMIC DNA]</scope>
    <source>
        <strain evidence="2 3">ATCC 30569</strain>
    </source>
</reference>
<feature type="compositionally biased region" description="Low complexity" evidence="1">
    <location>
        <begin position="330"/>
        <end position="342"/>
    </location>
</feature>
<evidence type="ECO:0000313" key="2">
    <source>
        <dbReference type="EMBL" id="KAG2378596.1"/>
    </source>
</evidence>
<protein>
    <submittedName>
        <fullName evidence="2">Uncharacterized protein</fullName>
    </submittedName>
</protein>
<name>A0AA88KHV7_NAELO</name>
<dbReference type="Proteomes" id="UP000816034">
    <property type="component" value="Unassembled WGS sequence"/>
</dbReference>
<feature type="compositionally biased region" description="Low complexity" evidence="1">
    <location>
        <begin position="274"/>
        <end position="296"/>
    </location>
</feature>
<feature type="region of interest" description="Disordered" evidence="1">
    <location>
        <begin position="259"/>
        <end position="342"/>
    </location>
</feature>
<evidence type="ECO:0000256" key="1">
    <source>
        <dbReference type="SAM" id="MobiDB-lite"/>
    </source>
</evidence>
<feature type="compositionally biased region" description="Polar residues" evidence="1">
    <location>
        <begin position="261"/>
        <end position="273"/>
    </location>
</feature>
<dbReference type="AlphaFoldDB" id="A0AA88KHV7"/>
<evidence type="ECO:0000313" key="3">
    <source>
        <dbReference type="Proteomes" id="UP000816034"/>
    </source>
</evidence>
<feature type="compositionally biased region" description="Low complexity" evidence="1">
    <location>
        <begin position="125"/>
        <end position="138"/>
    </location>
</feature>
<dbReference type="RefSeq" id="XP_044545858.1">
    <property type="nucleotide sequence ID" value="XM_044698289.1"/>
</dbReference>
<feature type="region of interest" description="Disordered" evidence="1">
    <location>
        <begin position="82"/>
        <end position="149"/>
    </location>
</feature>
<feature type="compositionally biased region" description="Basic and acidic residues" evidence="1">
    <location>
        <begin position="307"/>
        <end position="323"/>
    </location>
</feature>
<sequence>MASSFETTPQLTYSLSSIADLLNQHTECSNIQQQQEIIISSSSPLLVKPYRHSFVGSTTTSKHHDASNHSLFPFINGLSDLLKEDPQPHHSNNPLHDANDPKSHPFELLPSPIMIPQPQVVNPGSTSTFPTTKTPSPKEGSLSKDLAQHHTSTTIDCGVALDSGDGHVKSSSTTSNQQVAAVQAPQQTSLDFVSAYAIFLQNQQRQQQQQQITQTSSNSFQISTSQTSDSTGILDVLSGSTLTNPNAYILLQQHNRPLIGNGQTNMTTNVPNRSTSPSSQLSSVPTTTTNSVSSTSEGPSTKRKRNASKESSSKKPKTKMEKKERKKQTSATNKSESSSLNSHSFYHQQQQYAIACGNIWFVPNEFDVFKSGKKRQGVQYKFENMITPSNYKGVPHERRD</sequence>
<dbReference type="EMBL" id="PYSW02000032">
    <property type="protein sequence ID" value="KAG2378596.1"/>
    <property type="molecule type" value="Genomic_DNA"/>
</dbReference>